<reference evidence="1 2" key="1">
    <citation type="submission" date="2019-11" db="EMBL/GenBank/DDBJ databases">
        <title>Identification of a novel strain.</title>
        <authorList>
            <person name="Xu Q."/>
            <person name="Wang G."/>
        </authorList>
    </citation>
    <scope>NUCLEOTIDE SEQUENCE [LARGE SCALE GENOMIC DNA]</scope>
    <source>
        <strain evidence="2">xq</strain>
    </source>
</reference>
<evidence type="ECO:0000313" key="1">
    <source>
        <dbReference type="EMBL" id="MTD96011.1"/>
    </source>
</evidence>
<keyword evidence="2" id="KW-1185">Reference proteome</keyword>
<protein>
    <submittedName>
        <fullName evidence="1">Uncharacterized protein</fullName>
    </submittedName>
</protein>
<comment type="caution">
    <text evidence="1">The sequence shown here is derived from an EMBL/GenBank/DDBJ whole genome shotgun (WGS) entry which is preliminary data.</text>
</comment>
<sequence length="161" mass="16657">MGSGAIRKNVPIAVVGLAAVGLGAAAVTLGNGDAVVERGFKRAIADMDGQATPGKPTPVVAGSEEFWLTHLVHDAGAASSRPVTVGDRITISSNGRDRVLNVVTVDKLDSQVLPISSERPTPLLLVTCRDEADPQSRPVRFLIEAGDELPALSSAKAARTL</sequence>
<dbReference type="AlphaFoldDB" id="A0A6I3KTL0"/>
<accession>A0A6I3KTL0</accession>
<dbReference type="Proteomes" id="UP000440694">
    <property type="component" value="Unassembled WGS sequence"/>
</dbReference>
<organism evidence="1 2">
    <name type="scientific">Hyphomicrobium album</name>
    <dbReference type="NCBI Taxonomy" id="2665159"/>
    <lineage>
        <taxon>Bacteria</taxon>
        <taxon>Pseudomonadati</taxon>
        <taxon>Pseudomonadota</taxon>
        <taxon>Alphaproteobacteria</taxon>
        <taxon>Hyphomicrobiales</taxon>
        <taxon>Hyphomicrobiaceae</taxon>
        <taxon>Hyphomicrobium</taxon>
    </lineage>
</organism>
<dbReference type="RefSeq" id="WP_154740491.1">
    <property type="nucleotide sequence ID" value="NZ_WMBQ01000002.1"/>
</dbReference>
<proteinExistence type="predicted"/>
<name>A0A6I3KTL0_9HYPH</name>
<dbReference type="EMBL" id="WMBQ01000002">
    <property type="protein sequence ID" value="MTD96011.1"/>
    <property type="molecule type" value="Genomic_DNA"/>
</dbReference>
<gene>
    <name evidence="1" type="ORF">GIW81_16855</name>
</gene>
<evidence type="ECO:0000313" key="2">
    <source>
        <dbReference type="Proteomes" id="UP000440694"/>
    </source>
</evidence>